<organism evidence="3 4">
    <name type="scientific">candidate division LCP-89 bacterium B3_LCP</name>
    <dbReference type="NCBI Taxonomy" id="2012998"/>
    <lineage>
        <taxon>Bacteria</taxon>
        <taxon>Pseudomonadati</taxon>
        <taxon>Bacteria division LCP-89</taxon>
    </lineage>
</organism>
<feature type="signal peptide" evidence="1">
    <location>
        <begin position="1"/>
        <end position="22"/>
    </location>
</feature>
<dbReference type="PANTHER" id="PTHR33734">
    <property type="entry name" value="LYSM DOMAIN-CONTAINING GPI-ANCHORED PROTEIN 2"/>
    <property type="match status" value="1"/>
</dbReference>
<dbReference type="Gene3D" id="3.10.350.10">
    <property type="entry name" value="LysM domain"/>
    <property type="match status" value="3"/>
</dbReference>
<dbReference type="CDD" id="cd00118">
    <property type="entry name" value="LysM"/>
    <property type="match status" value="3"/>
</dbReference>
<proteinExistence type="predicted"/>
<evidence type="ECO:0000313" key="3">
    <source>
        <dbReference type="EMBL" id="TKJ41280.1"/>
    </source>
</evidence>
<dbReference type="InterPro" id="IPR023346">
    <property type="entry name" value="Lysozyme-like_dom_sf"/>
</dbReference>
<comment type="caution">
    <text evidence="3">The sequence shown here is derived from an EMBL/GenBank/DDBJ whole genome shotgun (WGS) entry which is preliminary data.</text>
</comment>
<dbReference type="SMART" id="SM00257">
    <property type="entry name" value="LysM"/>
    <property type="match status" value="3"/>
</dbReference>
<dbReference type="EMBL" id="NJBN01000003">
    <property type="protein sequence ID" value="TKJ41280.1"/>
    <property type="molecule type" value="Genomic_DNA"/>
</dbReference>
<dbReference type="InterPro" id="IPR008258">
    <property type="entry name" value="Transglycosylase_SLT_dom_1"/>
</dbReference>
<gene>
    <name evidence="3" type="ORF">CEE37_06330</name>
</gene>
<dbReference type="PROSITE" id="PS51257">
    <property type="entry name" value="PROKAR_LIPOPROTEIN"/>
    <property type="match status" value="1"/>
</dbReference>
<dbReference type="InterPro" id="IPR036779">
    <property type="entry name" value="LysM_dom_sf"/>
</dbReference>
<dbReference type="Proteomes" id="UP000319619">
    <property type="component" value="Unassembled WGS sequence"/>
</dbReference>
<sequence>MKRLPILIVCFFLLGCSGGNNFSLRPAAESETGLASSDTISVEQNSNAGMYPTPDEQLDEALGLYQDALDSAEVGSDKSAQDLFERSIITITALQPDSLTIAQEDLEWLRWQLVEDYAEFLKQLPELPAESSPSTVYISLSEFLGDSIAAPGDLINLVLPTNAATDDTSQFIQLYPDVPLVTNKYVNRVLKFYQTKGRKVFSKWLSRGEKAIPYYTNLLKQEGMPEELVYLSMIESGFSTRAYSRAHASGPWQFISSTARIYDLEVGYWYDERRDPEKSTEAACRYLRKLYDEFGDWYLAFAAYNSGEGRVHRAMRKSGKKDYWGIRRHLPRQTRNYVPSYLAARIICQNPEKYDFAELELKPSVEDYKTVHIEGCISTKEIAKTAQTTVSEIKRLNPAIKRDCTPPSAKNFALKVPSGTPDGFEEQIAQAPRLERSEWIRHRIRRGEALSTIARKYGVSMRAIMEIPANNLRSAHRIRAGRYLMIPVGNGSVTHVREPKVGAPQPLQITSADGKVRTIYRVRKNDNLSVIADRFNVGIASIRNWNNLWGKRFIYPGQKLVIWTKSPQQPEETPEFTAVGPMPPKSLQTKPHVHIIQSGDTLWDISRLYDVSIGDLKKWNSIRSARRLRPGTQLKLEP</sequence>
<dbReference type="SUPFAM" id="SSF53955">
    <property type="entry name" value="Lysozyme-like"/>
    <property type="match status" value="1"/>
</dbReference>
<dbReference type="Pfam" id="PF01476">
    <property type="entry name" value="LysM"/>
    <property type="match status" value="3"/>
</dbReference>
<accession>A0A532V235</accession>
<feature type="chain" id="PRO_5021765482" description="LysM domain-containing protein" evidence="1">
    <location>
        <begin position="23"/>
        <end position="638"/>
    </location>
</feature>
<name>A0A532V235_UNCL8</name>
<feature type="domain" description="LysM" evidence="2">
    <location>
        <begin position="518"/>
        <end position="562"/>
    </location>
</feature>
<evidence type="ECO:0000259" key="2">
    <source>
        <dbReference type="PROSITE" id="PS51782"/>
    </source>
</evidence>
<dbReference type="GO" id="GO:0008932">
    <property type="term" value="F:lytic endotransglycosylase activity"/>
    <property type="evidence" value="ECO:0007669"/>
    <property type="project" value="TreeGrafter"/>
</dbReference>
<dbReference type="PROSITE" id="PS51782">
    <property type="entry name" value="LYSM"/>
    <property type="match status" value="3"/>
</dbReference>
<dbReference type="Gene3D" id="1.10.530.10">
    <property type="match status" value="1"/>
</dbReference>
<evidence type="ECO:0000256" key="1">
    <source>
        <dbReference type="SAM" id="SignalP"/>
    </source>
</evidence>
<dbReference type="AlphaFoldDB" id="A0A532V235"/>
<feature type="domain" description="LysM" evidence="2">
    <location>
        <begin position="592"/>
        <end position="636"/>
    </location>
</feature>
<reference evidence="3 4" key="1">
    <citation type="submission" date="2017-06" db="EMBL/GenBank/DDBJ databases">
        <title>Novel microbial phyla capable of carbon fixation and sulfur reduction in deep-sea sediments.</title>
        <authorList>
            <person name="Huang J."/>
            <person name="Baker B."/>
            <person name="Wang Y."/>
        </authorList>
    </citation>
    <scope>NUCLEOTIDE SEQUENCE [LARGE SCALE GENOMIC DNA]</scope>
    <source>
        <strain evidence="3">B3_LCP</strain>
    </source>
</reference>
<protein>
    <recommendedName>
        <fullName evidence="2">LysM domain-containing protein</fullName>
    </recommendedName>
</protein>
<dbReference type="PANTHER" id="PTHR33734:SF22">
    <property type="entry name" value="MEMBRANE-BOUND LYTIC MUREIN TRANSGLYCOSYLASE D"/>
    <property type="match status" value="1"/>
</dbReference>
<evidence type="ECO:0000313" key="4">
    <source>
        <dbReference type="Proteomes" id="UP000319619"/>
    </source>
</evidence>
<dbReference type="CDD" id="cd16894">
    <property type="entry name" value="MltD-like"/>
    <property type="match status" value="1"/>
</dbReference>
<feature type="domain" description="LysM" evidence="2">
    <location>
        <begin position="440"/>
        <end position="486"/>
    </location>
</feature>
<dbReference type="InterPro" id="IPR018392">
    <property type="entry name" value="LysM"/>
</dbReference>
<keyword evidence="1" id="KW-0732">Signal</keyword>
<dbReference type="SUPFAM" id="SSF54106">
    <property type="entry name" value="LysM domain"/>
    <property type="match status" value="3"/>
</dbReference>
<dbReference type="Pfam" id="PF01464">
    <property type="entry name" value="SLT"/>
    <property type="match status" value="1"/>
</dbReference>